<keyword evidence="3" id="KW-1185">Reference proteome</keyword>
<dbReference type="InterPro" id="IPR040676">
    <property type="entry name" value="DUF5641"/>
</dbReference>
<dbReference type="EnsemblMetazoa" id="AEPI011354-RA">
    <property type="protein sequence ID" value="AEPI011354-PA"/>
    <property type="gene ID" value="AEPI011354"/>
</dbReference>
<dbReference type="Proteomes" id="UP000075885">
    <property type="component" value="Unassembled WGS sequence"/>
</dbReference>
<reference evidence="2" key="2">
    <citation type="submission" date="2020-05" db="UniProtKB">
        <authorList>
            <consortium name="EnsemblMetazoa"/>
        </authorList>
    </citation>
    <scope>IDENTIFICATION</scope>
    <source>
        <strain evidence="2">Epiroticus2</strain>
    </source>
</reference>
<dbReference type="VEuPathDB" id="VectorBase:AEPI011354"/>
<evidence type="ECO:0000313" key="2">
    <source>
        <dbReference type="EnsemblMetazoa" id="AEPI011354-PA"/>
    </source>
</evidence>
<protein>
    <submittedName>
        <fullName evidence="2">DUF5641 domain-containing protein</fullName>
    </submittedName>
</protein>
<dbReference type="AlphaFoldDB" id="A0A182PWL7"/>
<sequence length="274" mass="31570">PPLTSSELQLSELRLCHLAQQDSFSEDRHQITNGRELSRSSMLKWLSPFIDETGIKRVGGRLHNAQLPDCTKHPILLSSKHQLAALITEAYHQKYLHAGPELLLSILRQRFWIIAEVELCMNSRPLIPLSSDPSDTEPLTPGHFLVGSNMLSLPQVDRSQIPTNRLKELELVQKHLQSIWSRWYPEYLQQLQARAKHSMAQPVQLEEGQLAIIKEDNVPPTLWPMGRITKLHPGKDGIRQENKLFETQRELRFSLTHYVQRVKVQIRLLRGSNM</sequence>
<evidence type="ECO:0000259" key="1">
    <source>
        <dbReference type="Pfam" id="PF18701"/>
    </source>
</evidence>
<evidence type="ECO:0000313" key="3">
    <source>
        <dbReference type="Proteomes" id="UP000075885"/>
    </source>
</evidence>
<dbReference type="PANTHER" id="PTHR47331">
    <property type="entry name" value="PHD-TYPE DOMAIN-CONTAINING PROTEIN"/>
    <property type="match status" value="1"/>
</dbReference>
<organism evidence="2 3">
    <name type="scientific">Anopheles epiroticus</name>
    <dbReference type="NCBI Taxonomy" id="199890"/>
    <lineage>
        <taxon>Eukaryota</taxon>
        <taxon>Metazoa</taxon>
        <taxon>Ecdysozoa</taxon>
        <taxon>Arthropoda</taxon>
        <taxon>Hexapoda</taxon>
        <taxon>Insecta</taxon>
        <taxon>Pterygota</taxon>
        <taxon>Neoptera</taxon>
        <taxon>Endopterygota</taxon>
        <taxon>Diptera</taxon>
        <taxon>Nematocera</taxon>
        <taxon>Culicoidea</taxon>
        <taxon>Culicidae</taxon>
        <taxon>Anophelinae</taxon>
        <taxon>Anopheles</taxon>
    </lineage>
</organism>
<reference evidence="3" key="1">
    <citation type="submission" date="2013-03" db="EMBL/GenBank/DDBJ databases">
        <title>The Genome Sequence of Anopheles epiroticus epiroticus2.</title>
        <authorList>
            <consortium name="The Broad Institute Genomics Platform"/>
            <person name="Neafsey D.E."/>
            <person name="Howell P."/>
            <person name="Walker B."/>
            <person name="Young S.K."/>
            <person name="Zeng Q."/>
            <person name="Gargeya S."/>
            <person name="Fitzgerald M."/>
            <person name="Haas B."/>
            <person name="Abouelleil A."/>
            <person name="Allen A.W."/>
            <person name="Alvarado L."/>
            <person name="Arachchi H.M."/>
            <person name="Berlin A.M."/>
            <person name="Chapman S.B."/>
            <person name="Gainer-Dewar J."/>
            <person name="Goldberg J."/>
            <person name="Griggs A."/>
            <person name="Gujja S."/>
            <person name="Hansen M."/>
            <person name="Howarth C."/>
            <person name="Imamovic A."/>
            <person name="Ireland A."/>
            <person name="Larimer J."/>
            <person name="McCowan C."/>
            <person name="Murphy C."/>
            <person name="Pearson M."/>
            <person name="Poon T.W."/>
            <person name="Priest M."/>
            <person name="Roberts A."/>
            <person name="Saif S."/>
            <person name="Shea T."/>
            <person name="Sisk P."/>
            <person name="Sykes S."/>
            <person name="Wortman J."/>
            <person name="Nusbaum C."/>
            <person name="Birren B."/>
        </authorList>
    </citation>
    <scope>NUCLEOTIDE SEQUENCE [LARGE SCALE GENOMIC DNA]</scope>
    <source>
        <strain evidence="3">Epiroticus2</strain>
    </source>
</reference>
<dbReference type="PANTHER" id="PTHR47331:SF6">
    <property type="entry name" value="DOUBLECORTIN DOMAIN-CONTAINING PROTEIN"/>
    <property type="match status" value="1"/>
</dbReference>
<name>A0A182PWL7_9DIPT</name>
<dbReference type="Pfam" id="PF18701">
    <property type="entry name" value="DUF5641"/>
    <property type="match status" value="1"/>
</dbReference>
<feature type="domain" description="DUF5641" evidence="1">
    <location>
        <begin position="169"/>
        <end position="244"/>
    </location>
</feature>
<accession>A0A182PWL7</accession>
<dbReference type="STRING" id="199890.A0A182PWL7"/>
<proteinExistence type="predicted"/>